<dbReference type="Proteomes" id="UP000660680">
    <property type="component" value="Unassembled WGS sequence"/>
</dbReference>
<evidence type="ECO:0000256" key="1">
    <source>
        <dbReference type="SAM" id="SignalP"/>
    </source>
</evidence>
<protein>
    <submittedName>
        <fullName evidence="2">Uncharacterized protein</fullName>
    </submittedName>
</protein>
<name>A0A918GSX5_9PSEU</name>
<evidence type="ECO:0000313" key="2">
    <source>
        <dbReference type="EMBL" id="GGS56014.1"/>
    </source>
</evidence>
<keyword evidence="1" id="KW-0732">Signal</keyword>
<evidence type="ECO:0000313" key="3">
    <source>
        <dbReference type="Proteomes" id="UP000660680"/>
    </source>
</evidence>
<proteinExistence type="predicted"/>
<dbReference type="AlphaFoldDB" id="A0A918GSX5"/>
<dbReference type="EMBL" id="BMRB01000008">
    <property type="protein sequence ID" value="GGS56014.1"/>
    <property type="molecule type" value="Genomic_DNA"/>
</dbReference>
<accession>A0A918GSX5</accession>
<gene>
    <name evidence="2" type="ORF">GCM10010171_58720</name>
</gene>
<dbReference type="RefSeq" id="WP_189213852.1">
    <property type="nucleotide sequence ID" value="NZ_BMRB01000008.1"/>
</dbReference>
<sequence length="356" mass="37441">MRPALLVSMAVSLLALGCTADPDVPPLGPRTSAELTSALVTEGDLAGEGVVARVESEQKPFLGACVPDSPSAHALARWTLREDRAVTHAVETYRRPADMIDALRDREVCLEKGMRTAMGPVLGALDVDAQHSWCLTEDDRHYRCGGVVAKGDLLVIISADAVGRNETGTIVANLFPAALRGVERVGVRPSKVLPADPTPGEWAPGDPSAALLTLDDLAGEGEVRSLKPPAASVAQLCLLATPEAQAIGSWRLADGSVVVHSVESYENAAGQVRVFTRDSRCTYGDGRWEPGPEWGHLDVHVQVSWCSTRPGVRGCGGVVVRGDLMSTVVVAAETTAAARAAVARLMPLAVAALDRV</sequence>
<keyword evidence="3" id="KW-1185">Reference proteome</keyword>
<reference evidence="2" key="2">
    <citation type="submission" date="2020-09" db="EMBL/GenBank/DDBJ databases">
        <authorList>
            <person name="Sun Q."/>
            <person name="Ohkuma M."/>
        </authorList>
    </citation>
    <scope>NUCLEOTIDE SEQUENCE</scope>
    <source>
        <strain evidence="2">JCM 3276</strain>
    </source>
</reference>
<comment type="caution">
    <text evidence="2">The sequence shown here is derived from an EMBL/GenBank/DDBJ whole genome shotgun (WGS) entry which is preliminary data.</text>
</comment>
<feature type="chain" id="PRO_5036896033" evidence="1">
    <location>
        <begin position="21"/>
        <end position="356"/>
    </location>
</feature>
<dbReference type="PROSITE" id="PS51257">
    <property type="entry name" value="PROKAR_LIPOPROTEIN"/>
    <property type="match status" value="1"/>
</dbReference>
<feature type="signal peptide" evidence="1">
    <location>
        <begin position="1"/>
        <end position="20"/>
    </location>
</feature>
<organism evidence="2 3">
    <name type="scientific">Actinokineospora fastidiosa</name>
    <dbReference type="NCBI Taxonomy" id="1816"/>
    <lineage>
        <taxon>Bacteria</taxon>
        <taxon>Bacillati</taxon>
        <taxon>Actinomycetota</taxon>
        <taxon>Actinomycetes</taxon>
        <taxon>Pseudonocardiales</taxon>
        <taxon>Pseudonocardiaceae</taxon>
        <taxon>Actinokineospora</taxon>
    </lineage>
</organism>
<reference evidence="2" key="1">
    <citation type="journal article" date="2014" name="Int. J. Syst. Evol. Microbiol.">
        <title>Complete genome sequence of Corynebacterium casei LMG S-19264T (=DSM 44701T), isolated from a smear-ripened cheese.</title>
        <authorList>
            <consortium name="US DOE Joint Genome Institute (JGI-PGF)"/>
            <person name="Walter F."/>
            <person name="Albersmeier A."/>
            <person name="Kalinowski J."/>
            <person name="Ruckert C."/>
        </authorList>
    </citation>
    <scope>NUCLEOTIDE SEQUENCE</scope>
    <source>
        <strain evidence="2">JCM 3276</strain>
    </source>
</reference>